<feature type="active site" description="Proton acceptor" evidence="4">
    <location>
        <position position="412"/>
    </location>
</feature>
<dbReference type="Pfam" id="PF02803">
    <property type="entry name" value="Thiolase_C"/>
    <property type="match status" value="1"/>
</dbReference>
<dbReference type="InterPro" id="IPR020613">
    <property type="entry name" value="Thiolase_CS"/>
</dbReference>
<name>A0A1F6TH89_9PROT</name>
<dbReference type="Pfam" id="PF00108">
    <property type="entry name" value="Thiolase_N"/>
    <property type="match status" value="1"/>
</dbReference>
<feature type="active site" description="Proton acceptor" evidence="4">
    <location>
        <position position="382"/>
    </location>
</feature>
<feature type="domain" description="Thiolase C-terminal" evidence="7">
    <location>
        <begin position="287"/>
        <end position="424"/>
    </location>
</feature>
<dbReference type="Proteomes" id="UP000179344">
    <property type="component" value="Unassembled WGS sequence"/>
</dbReference>
<dbReference type="CDD" id="cd00751">
    <property type="entry name" value="thiolase"/>
    <property type="match status" value="1"/>
</dbReference>
<evidence type="ECO:0000256" key="1">
    <source>
        <dbReference type="ARBA" id="ARBA00010982"/>
    </source>
</evidence>
<dbReference type="SUPFAM" id="SSF53901">
    <property type="entry name" value="Thiolase-like"/>
    <property type="match status" value="2"/>
</dbReference>
<evidence type="ECO:0000259" key="6">
    <source>
        <dbReference type="Pfam" id="PF00108"/>
    </source>
</evidence>
<evidence type="ECO:0000256" key="3">
    <source>
        <dbReference type="ARBA" id="ARBA00023315"/>
    </source>
</evidence>
<evidence type="ECO:0000259" key="7">
    <source>
        <dbReference type="Pfam" id="PF02803"/>
    </source>
</evidence>
<dbReference type="PROSITE" id="PS00099">
    <property type="entry name" value="THIOLASE_3"/>
    <property type="match status" value="1"/>
</dbReference>
<dbReference type="AlphaFoldDB" id="A0A1F6TH89"/>
<reference evidence="8 9" key="1">
    <citation type="journal article" date="2016" name="Nat. Commun.">
        <title>Thousands of microbial genomes shed light on interconnected biogeochemical processes in an aquifer system.</title>
        <authorList>
            <person name="Anantharaman K."/>
            <person name="Brown C.T."/>
            <person name="Hug L.A."/>
            <person name="Sharon I."/>
            <person name="Castelle C.J."/>
            <person name="Probst A.J."/>
            <person name="Thomas B.C."/>
            <person name="Singh A."/>
            <person name="Wilkins M.J."/>
            <person name="Karaoz U."/>
            <person name="Brodie E.L."/>
            <person name="Williams K.H."/>
            <person name="Hubbard S.S."/>
            <person name="Banfield J.F."/>
        </authorList>
    </citation>
    <scope>NUCLEOTIDE SEQUENCE [LARGE SCALE GENOMIC DNA]</scope>
</reference>
<dbReference type="InterPro" id="IPR020610">
    <property type="entry name" value="Thiolase_AS"/>
</dbReference>
<keyword evidence="3 5" id="KW-0012">Acyltransferase</keyword>
<dbReference type="InterPro" id="IPR020617">
    <property type="entry name" value="Thiolase_C"/>
</dbReference>
<dbReference type="InterPro" id="IPR002155">
    <property type="entry name" value="Thiolase"/>
</dbReference>
<dbReference type="InterPro" id="IPR020616">
    <property type="entry name" value="Thiolase_N"/>
</dbReference>
<comment type="similarity">
    <text evidence="1 5">Belongs to the thiolase-like superfamily. Thiolase family.</text>
</comment>
<accession>A0A1F6TH89</accession>
<protein>
    <submittedName>
        <fullName evidence="8">Acetyl-CoA acetyltransferase</fullName>
    </submittedName>
</protein>
<dbReference type="PANTHER" id="PTHR18919">
    <property type="entry name" value="ACETYL-COA C-ACYLTRANSFERASE"/>
    <property type="match status" value="1"/>
</dbReference>
<dbReference type="Gene3D" id="3.40.47.10">
    <property type="match status" value="1"/>
</dbReference>
<evidence type="ECO:0000256" key="4">
    <source>
        <dbReference type="PIRSR" id="PIRSR000429-1"/>
    </source>
</evidence>
<evidence type="ECO:0000256" key="2">
    <source>
        <dbReference type="ARBA" id="ARBA00022679"/>
    </source>
</evidence>
<dbReference type="InterPro" id="IPR016039">
    <property type="entry name" value="Thiolase-like"/>
</dbReference>
<organism evidence="8 9">
    <name type="scientific">Candidatus Muproteobacteria bacterium RBG_16_65_31</name>
    <dbReference type="NCBI Taxonomy" id="1817759"/>
    <lineage>
        <taxon>Bacteria</taxon>
        <taxon>Pseudomonadati</taxon>
        <taxon>Pseudomonadota</taxon>
        <taxon>Candidatus Muproteobacteria</taxon>
    </lineage>
</organism>
<feature type="active site" description="Acyl-thioester intermediate" evidence="4">
    <location>
        <position position="88"/>
    </location>
</feature>
<dbReference type="GO" id="GO:0003988">
    <property type="term" value="F:acetyl-CoA C-acyltransferase activity"/>
    <property type="evidence" value="ECO:0007669"/>
    <property type="project" value="UniProtKB-ARBA"/>
</dbReference>
<dbReference type="EMBL" id="MFST01000046">
    <property type="protein sequence ID" value="OGI44503.1"/>
    <property type="molecule type" value="Genomic_DNA"/>
</dbReference>
<dbReference type="PANTHER" id="PTHR18919:SF151">
    <property type="entry name" value="BLR2427 PROTEIN"/>
    <property type="match status" value="1"/>
</dbReference>
<dbReference type="NCBIfam" id="TIGR01930">
    <property type="entry name" value="AcCoA-C-Actrans"/>
    <property type="match status" value="1"/>
</dbReference>
<proteinExistence type="inferred from homology"/>
<evidence type="ECO:0000256" key="5">
    <source>
        <dbReference type="RuleBase" id="RU003557"/>
    </source>
</evidence>
<dbReference type="NCBIfam" id="NF006030">
    <property type="entry name" value="PRK08170.1"/>
    <property type="match status" value="1"/>
</dbReference>
<feature type="domain" description="Thiolase N-terminal" evidence="6">
    <location>
        <begin position="4"/>
        <end position="278"/>
    </location>
</feature>
<evidence type="ECO:0000313" key="9">
    <source>
        <dbReference type="Proteomes" id="UP000179344"/>
    </source>
</evidence>
<gene>
    <name evidence="8" type="ORF">A2V92_02800</name>
</gene>
<dbReference type="PROSITE" id="PS00737">
    <property type="entry name" value="THIOLASE_2"/>
    <property type="match status" value="1"/>
</dbReference>
<keyword evidence="2 5" id="KW-0808">Transferase</keyword>
<dbReference type="PIRSF" id="PIRSF000429">
    <property type="entry name" value="Ac-CoA_Ac_transf"/>
    <property type="match status" value="1"/>
</dbReference>
<sequence>MNKVYVVDGARTPLLKARPEPGPFSAADLAVACARPVLLRAPFAPGEIDETIVGCVIPAPDEANIARIVSLRLGLGRHVPAYTVQRNCASGLQALASAWERIALGQAQLVLAGGTEAMSRAPIQWNPAMAGWLGGLLRARGVGARVKALARFRLGYLKPVYSLLLGLTDPLVKLSMGQTAEVLAHRFGITREQQDAYALQSHQRLAAAFDAGHMEHEVEILFDTRGNIYTEDDGLRRDTDMDKLARLKPVFDPKYGLVTSGNSSQVTDGAAMLLLAGEDAVKRHKLNVLGELLGHEWAGVDPSQMGLGPVQAVAKLLARFKLKMADLKQMELNEAFAAQVLACQAAWDSPEYARAELGLDRSLGHMDPERLNPEGGAVACGHPVGASGARLVLHLLHALRRKGGGHGVATLCIGGGQGGAMLVRTEGGAA</sequence>
<comment type="caution">
    <text evidence="8">The sequence shown here is derived from an EMBL/GenBank/DDBJ whole genome shotgun (WGS) entry which is preliminary data.</text>
</comment>
<evidence type="ECO:0000313" key="8">
    <source>
        <dbReference type="EMBL" id="OGI44503.1"/>
    </source>
</evidence>